<evidence type="ECO:0000313" key="2">
    <source>
        <dbReference type="Proteomes" id="UP000642748"/>
    </source>
</evidence>
<dbReference type="AlphaFoldDB" id="A0A8J3QLJ5"/>
<name>A0A8J3QLJ5_9ACTN</name>
<dbReference type="Proteomes" id="UP000642748">
    <property type="component" value="Unassembled WGS sequence"/>
</dbReference>
<comment type="caution">
    <text evidence="1">The sequence shown here is derived from an EMBL/GenBank/DDBJ whole genome shotgun (WGS) entry which is preliminary data.</text>
</comment>
<protein>
    <submittedName>
        <fullName evidence="1">Uncharacterized protein</fullName>
    </submittedName>
</protein>
<reference evidence="1" key="1">
    <citation type="submission" date="2021-01" db="EMBL/GenBank/DDBJ databases">
        <title>Whole genome shotgun sequence of Rugosimonospora africana NBRC 104875.</title>
        <authorList>
            <person name="Komaki H."/>
            <person name="Tamura T."/>
        </authorList>
    </citation>
    <scope>NUCLEOTIDE SEQUENCE</scope>
    <source>
        <strain evidence="1">NBRC 104875</strain>
    </source>
</reference>
<accession>A0A8J3QLJ5</accession>
<organism evidence="1 2">
    <name type="scientific">Rugosimonospora africana</name>
    <dbReference type="NCBI Taxonomy" id="556532"/>
    <lineage>
        <taxon>Bacteria</taxon>
        <taxon>Bacillati</taxon>
        <taxon>Actinomycetota</taxon>
        <taxon>Actinomycetes</taxon>
        <taxon>Micromonosporales</taxon>
        <taxon>Micromonosporaceae</taxon>
        <taxon>Rugosimonospora</taxon>
    </lineage>
</organism>
<proteinExistence type="predicted"/>
<sequence length="97" mass="10671">MVVCRDAELFLDQQINQVLDRLEPYAGRIGELVARSNADAEEPSMAACLEIVRWYTPAVAGGDVPDRNFLGWVLDRRALAFLALTGAVVDVDEYDGS</sequence>
<evidence type="ECO:0000313" key="1">
    <source>
        <dbReference type="EMBL" id="GIH12064.1"/>
    </source>
</evidence>
<keyword evidence="2" id="KW-1185">Reference proteome</keyword>
<gene>
    <name evidence="1" type="ORF">Raf01_02360</name>
</gene>
<dbReference type="EMBL" id="BONZ01000003">
    <property type="protein sequence ID" value="GIH12064.1"/>
    <property type="molecule type" value="Genomic_DNA"/>
</dbReference>